<evidence type="ECO:0000256" key="6">
    <source>
        <dbReference type="ARBA" id="ARBA00023080"/>
    </source>
</evidence>
<evidence type="ECO:0000256" key="2">
    <source>
        <dbReference type="ARBA" id="ARBA00022723"/>
    </source>
</evidence>
<dbReference type="NCBIfam" id="TIGR00258">
    <property type="entry name" value="inosine/xanthosine triphosphatase"/>
    <property type="match status" value="1"/>
</dbReference>
<proteinExistence type="inferred from homology"/>
<dbReference type="GO" id="GO:0006772">
    <property type="term" value="P:thiamine metabolic process"/>
    <property type="evidence" value="ECO:0007669"/>
    <property type="project" value="TreeGrafter"/>
</dbReference>
<dbReference type="GO" id="GO:0103023">
    <property type="term" value="F:ITPase activity"/>
    <property type="evidence" value="ECO:0007669"/>
    <property type="project" value="UniProtKB-EC"/>
</dbReference>
<keyword evidence="7 10" id="KW-0464">Manganese</keyword>
<evidence type="ECO:0000256" key="1">
    <source>
        <dbReference type="ARBA" id="ARBA00001936"/>
    </source>
</evidence>
<comment type="function">
    <text evidence="10">Phosphatase that hydrolyzes non-canonical purine nucleotides such as XTP and ITP to their respective diphosphate derivatives. Probably excludes non-canonical purines from DNA/RNA precursor pool, thus preventing their incorporation into DNA/RNA and avoiding chromosomal lesions.</text>
</comment>
<keyword evidence="5 10" id="KW-0460">Magnesium</keyword>
<sequence>MTRVAVGSENPVKVGATERVAGELFGGAVEVCAVAVDSGVPEQPRGRVETLTGAENRAARALEAEPEAGYGVGIEGGVADLAERPGLYLIMWAAVTDGERLERGGGPALRLPDGIAERVRSGEELGPVLDDVLGTEDLKERIGAAGVLTGGAIDRESALVHAVAGAFGPFATELY</sequence>
<dbReference type="GeneID" id="56083613"/>
<feature type="binding site" evidence="10">
    <location>
        <position position="67"/>
    </location>
    <ligand>
        <name>Mg(2+)</name>
        <dbReference type="ChEBI" id="CHEBI:18420"/>
    </ligand>
</feature>
<evidence type="ECO:0000256" key="3">
    <source>
        <dbReference type="ARBA" id="ARBA00022741"/>
    </source>
</evidence>
<comment type="subunit">
    <text evidence="10">Homodimer.</text>
</comment>
<keyword evidence="13" id="KW-1185">Reference proteome</keyword>
<evidence type="ECO:0000256" key="10">
    <source>
        <dbReference type="HAMAP-Rule" id="MF_00648"/>
    </source>
</evidence>
<evidence type="ECO:0000256" key="8">
    <source>
        <dbReference type="ARBA" id="ARBA00048174"/>
    </source>
</evidence>
<dbReference type="EMBL" id="CP058909">
    <property type="protein sequence ID" value="QLH82560.1"/>
    <property type="molecule type" value="Genomic_DNA"/>
</dbReference>
<dbReference type="GO" id="GO:0000166">
    <property type="term" value="F:nucleotide binding"/>
    <property type="evidence" value="ECO:0007669"/>
    <property type="project" value="UniProtKB-KW"/>
</dbReference>
<organism evidence="12 13">
    <name type="scientific">Halosimplex pelagicum</name>
    <dbReference type="NCBI Taxonomy" id="869886"/>
    <lineage>
        <taxon>Archaea</taxon>
        <taxon>Methanobacteriati</taxon>
        <taxon>Methanobacteriota</taxon>
        <taxon>Stenosarchaea group</taxon>
        <taxon>Halobacteria</taxon>
        <taxon>Halobacteriales</taxon>
        <taxon>Haloarculaceae</taxon>
        <taxon>Halosimplex</taxon>
    </lineage>
</organism>
<dbReference type="GO" id="GO:0046872">
    <property type="term" value="F:metal ion binding"/>
    <property type="evidence" value="ECO:0007669"/>
    <property type="project" value="UniProtKB-KW"/>
</dbReference>
<evidence type="ECO:0000313" key="13">
    <source>
        <dbReference type="Proteomes" id="UP000509346"/>
    </source>
</evidence>
<comment type="similarity">
    <text evidence="10">Belongs to the YjjX NTPase family.</text>
</comment>
<keyword evidence="3 10" id="KW-0547">Nucleotide-binding</keyword>
<comment type="catalytic activity">
    <reaction evidence="8 10">
        <text>ITP + H2O = IDP + phosphate + H(+)</text>
        <dbReference type="Rhea" id="RHEA:28330"/>
        <dbReference type="ChEBI" id="CHEBI:15377"/>
        <dbReference type="ChEBI" id="CHEBI:15378"/>
        <dbReference type="ChEBI" id="CHEBI:43474"/>
        <dbReference type="ChEBI" id="CHEBI:58280"/>
        <dbReference type="ChEBI" id="CHEBI:61402"/>
        <dbReference type="EC" id="3.6.1.73"/>
    </reaction>
</comment>
<evidence type="ECO:0000256" key="4">
    <source>
        <dbReference type="ARBA" id="ARBA00022801"/>
    </source>
</evidence>
<dbReference type="PANTHER" id="PTHR34699:SF2">
    <property type="entry name" value="NON-CANONICAL PURINE NTP PHOSPHATASE_PRRC1 DOMAIN-CONTAINING PROTEIN"/>
    <property type="match status" value="1"/>
</dbReference>
<comment type="cofactor">
    <cofactor evidence="1">
        <name>Mn(2+)</name>
        <dbReference type="ChEBI" id="CHEBI:29035"/>
    </cofactor>
</comment>
<protein>
    <recommendedName>
        <fullName evidence="10">Probable inosine/xanthosine triphosphatase</fullName>
        <shortName evidence="10">ITPase/XTPase</shortName>
        <ecNumber evidence="10">3.6.1.73</ecNumber>
    </recommendedName>
    <alternativeName>
        <fullName evidence="10">Non-canonical purine NTP phosphatase</fullName>
    </alternativeName>
    <alternativeName>
        <fullName evidence="10">Non-standard purine NTP phosphatase</fullName>
    </alternativeName>
    <alternativeName>
        <fullName evidence="10">Nucleoside-triphosphate phosphatase</fullName>
        <shortName evidence="10">NTPase</shortName>
    </alternativeName>
</protein>
<gene>
    <name evidence="12" type="primary">yjjX</name>
    <name evidence="12" type="ORF">HZS54_13450</name>
</gene>
<evidence type="ECO:0000256" key="9">
    <source>
        <dbReference type="ARBA" id="ARBA00048781"/>
    </source>
</evidence>
<feature type="binding site" evidence="10">
    <location>
        <position position="37"/>
    </location>
    <ligand>
        <name>Mg(2+)</name>
        <dbReference type="ChEBI" id="CHEBI:18420"/>
    </ligand>
</feature>
<keyword evidence="2 10" id="KW-0479">Metal-binding</keyword>
<keyword evidence="6 10" id="KW-0546">Nucleotide metabolism</keyword>
<dbReference type="FunFam" id="3.90.950.10:FF:000002">
    <property type="entry name" value="Inosine/xanthosine triphosphatase"/>
    <property type="match status" value="1"/>
</dbReference>
<dbReference type="Proteomes" id="UP000509346">
    <property type="component" value="Chromosome"/>
</dbReference>
<keyword evidence="4 10" id="KW-0378">Hydrolase</keyword>
<evidence type="ECO:0000256" key="7">
    <source>
        <dbReference type="ARBA" id="ARBA00023211"/>
    </source>
</evidence>
<dbReference type="AlphaFoldDB" id="A0A7D5PEY5"/>
<dbReference type="KEGG" id="hpel:HZS54_13450"/>
<dbReference type="InterPro" id="IPR002786">
    <property type="entry name" value="Non_canon_purine_NTPase"/>
</dbReference>
<dbReference type="SUPFAM" id="SSF52972">
    <property type="entry name" value="ITPase-like"/>
    <property type="match status" value="1"/>
</dbReference>
<evidence type="ECO:0000256" key="5">
    <source>
        <dbReference type="ARBA" id="ARBA00022842"/>
    </source>
</evidence>
<feature type="binding site" evidence="10">
    <location>
        <begin position="67"/>
        <end position="68"/>
    </location>
    <ligand>
        <name>substrate</name>
    </ligand>
</feature>
<dbReference type="InterPro" id="IPR026533">
    <property type="entry name" value="NTPase/PRRC1"/>
</dbReference>
<dbReference type="GO" id="GO:0009117">
    <property type="term" value="P:nucleotide metabolic process"/>
    <property type="evidence" value="ECO:0007669"/>
    <property type="project" value="UniProtKB-KW"/>
</dbReference>
<dbReference type="InterPro" id="IPR050299">
    <property type="entry name" value="YjjX_NTPase"/>
</dbReference>
<name>A0A7D5PEY5_9EURY</name>
<evidence type="ECO:0000259" key="11">
    <source>
        <dbReference type="Pfam" id="PF01931"/>
    </source>
</evidence>
<dbReference type="RefSeq" id="WP_179917633.1">
    <property type="nucleotide sequence ID" value="NZ_CP058909.1"/>
</dbReference>
<dbReference type="EC" id="3.6.1.73" evidence="10"/>
<evidence type="ECO:0000313" key="12">
    <source>
        <dbReference type="EMBL" id="QLH82560.1"/>
    </source>
</evidence>
<dbReference type="Gene3D" id="3.90.950.10">
    <property type="match status" value="1"/>
</dbReference>
<comment type="catalytic activity">
    <reaction evidence="9 10">
        <text>XTP + H2O = XDP + phosphate + H(+)</text>
        <dbReference type="Rhea" id="RHEA:28406"/>
        <dbReference type="ChEBI" id="CHEBI:15377"/>
        <dbReference type="ChEBI" id="CHEBI:15378"/>
        <dbReference type="ChEBI" id="CHEBI:43474"/>
        <dbReference type="ChEBI" id="CHEBI:59884"/>
        <dbReference type="ChEBI" id="CHEBI:61314"/>
        <dbReference type="EC" id="3.6.1.73"/>
    </reaction>
</comment>
<dbReference type="Pfam" id="PF01931">
    <property type="entry name" value="NTPase_I-T"/>
    <property type="match status" value="1"/>
</dbReference>
<dbReference type="HAMAP" id="MF_00648">
    <property type="entry name" value="Non_canon_purine_NTPase_YjjX"/>
    <property type="match status" value="1"/>
</dbReference>
<dbReference type="PANTHER" id="PTHR34699">
    <property type="match status" value="1"/>
</dbReference>
<comment type="caution">
    <text evidence="10">Lacks conserved residue(s) required for the propagation of feature annotation.</text>
</comment>
<accession>A0A7D5PEY5</accession>
<comment type="cofactor">
    <cofactor evidence="10">
        <name>Mg(2+)</name>
        <dbReference type="ChEBI" id="CHEBI:18420"/>
    </cofactor>
    <cofactor evidence="10">
        <name>Mn(2+)</name>
        <dbReference type="ChEBI" id="CHEBI:29035"/>
    </cofactor>
    <text evidence="10">Binds 1 divalent metal cation per subunit; can use either Mg(2+) or Mn(2+).</text>
</comment>
<dbReference type="InterPro" id="IPR029001">
    <property type="entry name" value="ITPase-like_fam"/>
</dbReference>
<feature type="domain" description="Non-canonical purine NTP phosphatase/PRRC1" evidence="11">
    <location>
        <begin position="7"/>
        <end position="170"/>
    </location>
</feature>
<reference evidence="12 13" key="1">
    <citation type="submission" date="2020-07" db="EMBL/GenBank/DDBJ databases">
        <title>Halosimplex litoreum sp. nov. and Halosimplex rubrum sp. nov., isolated from different salt environments.</title>
        <authorList>
            <person name="Cui H."/>
        </authorList>
    </citation>
    <scope>NUCLEOTIDE SEQUENCE [LARGE SCALE GENOMIC DNA]</scope>
    <source>
        <strain evidence="12 13">R2</strain>
    </source>
</reference>
<dbReference type="OrthoDB" id="52857at2157"/>